<proteinExistence type="predicted"/>
<dbReference type="Proteomes" id="UP000094291">
    <property type="component" value="Unassembled WGS sequence"/>
</dbReference>
<feature type="region of interest" description="Disordered" evidence="1">
    <location>
        <begin position="1"/>
        <end position="31"/>
    </location>
</feature>
<dbReference type="OrthoDB" id="2664633at2"/>
<name>A0A1E2VAC8_9GAMM</name>
<sequence length="89" mass="9332">MPVALHDSQRDTSLTRSGISDGQITITDQAGQAELTPGKSIEDIIAGLNRKVETGGMILPSNSGRVSVARPFPFLAKAASTNGVVLWVL</sequence>
<comment type="caution">
    <text evidence="2">The sequence shown here is derived from an EMBL/GenBank/DDBJ whole genome shotgun (WGS) entry which is preliminary data.</text>
</comment>
<dbReference type="EMBL" id="MDTQ01000001">
    <property type="protein sequence ID" value="ODC03934.1"/>
    <property type="molecule type" value="Genomic_DNA"/>
</dbReference>
<evidence type="ECO:0000313" key="2">
    <source>
        <dbReference type="EMBL" id="ODC03934.1"/>
    </source>
</evidence>
<dbReference type="STRING" id="197479.BFW38_10680"/>
<keyword evidence="3" id="KW-1185">Reference proteome</keyword>
<reference evidence="2 3" key="1">
    <citation type="submission" date="2016-08" db="EMBL/GenBank/DDBJ databases">
        <authorList>
            <person name="Seilhamer J.J."/>
        </authorList>
    </citation>
    <scope>NUCLEOTIDE SEQUENCE [LARGE SCALE GENOMIC DNA]</scope>
    <source>
        <strain evidence="2 3">PH27A</strain>
    </source>
</reference>
<protein>
    <submittedName>
        <fullName evidence="2">Uncharacterized protein</fullName>
    </submittedName>
</protein>
<accession>A0A1E2VAC8</accession>
<dbReference type="RefSeq" id="WP_068998594.1">
    <property type="nucleotide sequence ID" value="NZ_MDTQ01000001.1"/>
</dbReference>
<feature type="compositionally biased region" description="Polar residues" evidence="1">
    <location>
        <begin position="11"/>
        <end position="30"/>
    </location>
</feature>
<evidence type="ECO:0000256" key="1">
    <source>
        <dbReference type="SAM" id="MobiDB-lite"/>
    </source>
</evidence>
<gene>
    <name evidence="2" type="ORF">BFW38_10680</name>
</gene>
<evidence type="ECO:0000313" key="3">
    <source>
        <dbReference type="Proteomes" id="UP000094291"/>
    </source>
</evidence>
<organism evidence="2 3">
    <name type="scientific">Terasakiispira papahanaumokuakeensis</name>
    <dbReference type="NCBI Taxonomy" id="197479"/>
    <lineage>
        <taxon>Bacteria</taxon>
        <taxon>Pseudomonadati</taxon>
        <taxon>Pseudomonadota</taxon>
        <taxon>Gammaproteobacteria</taxon>
        <taxon>Oceanospirillales</taxon>
        <taxon>Terasakiispira</taxon>
    </lineage>
</organism>
<dbReference type="AlphaFoldDB" id="A0A1E2VAC8"/>